<evidence type="ECO:0000256" key="1">
    <source>
        <dbReference type="SAM" id="MobiDB-lite"/>
    </source>
</evidence>
<accession>A0A4R4ZSI4</accession>
<comment type="caution">
    <text evidence="2">The sequence shown here is derived from an EMBL/GenBank/DDBJ whole genome shotgun (WGS) entry which is preliminary data.</text>
</comment>
<evidence type="ECO:0000313" key="3">
    <source>
        <dbReference type="Proteomes" id="UP000295124"/>
    </source>
</evidence>
<dbReference type="Pfam" id="PF13814">
    <property type="entry name" value="Replic_Relax"/>
    <property type="match status" value="1"/>
</dbReference>
<sequence>MSVPQEGTDRPIARPIASTSQPDPRRSEPTNRSLVVGNSSSTSSDLLPAHHPNKRTGRRVLASLRNSISARDLEILKSISTHRLLTSKHIEQLHFTGHGSALAATRSTNRVLKRLDGLQLISHLDRRVGGVDAGSSSYVWQLAPAGDRLLQIDLGNGTRRRQREPSVRLLEHTLAIADAHIALVRASRTNDLELVTVQVEPGSWRYFAGPGGVRRLIRPDLAVVTAQGEYEDHWFLEVDLGSEHPPTVVRKCQLYEDYRRSGIEQDAHNVFPRILWVVPNQMRADKLSAAIRSARLDQSLFRVVTKEQFVGVVIGGAA</sequence>
<feature type="region of interest" description="Disordered" evidence="1">
    <location>
        <begin position="1"/>
        <end position="57"/>
    </location>
</feature>
<gene>
    <name evidence="2" type="ORF">E1263_05350</name>
</gene>
<organism evidence="2 3">
    <name type="scientific">Kribbella antibiotica</name>
    <dbReference type="NCBI Taxonomy" id="190195"/>
    <lineage>
        <taxon>Bacteria</taxon>
        <taxon>Bacillati</taxon>
        <taxon>Actinomycetota</taxon>
        <taxon>Actinomycetes</taxon>
        <taxon>Propionibacteriales</taxon>
        <taxon>Kribbellaceae</taxon>
        <taxon>Kribbella</taxon>
    </lineage>
</organism>
<reference evidence="2 3" key="1">
    <citation type="submission" date="2019-03" db="EMBL/GenBank/DDBJ databases">
        <title>Draft genome sequences of novel Actinobacteria.</title>
        <authorList>
            <person name="Sahin N."/>
            <person name="Ay H."/>
            <person name="Saygin H."/>
        </authorList>
    </citation>
    <scope>NUCLEOTIDE SEQUENCE [LARGE SCALE GENOMIC DNA]</scope>
    <source>
        <strain evidence="2 3">JCM 13523</strain>
    </source>
</reference>
<protein>
    <recommendedName>
        <fullName evidence="4">Replication-relaxation</fullName>
    </recommendedName>
</protein>
<evidence type="ECO:0008006" key="4">
    <source>
        <dbReference type="Google" id="ProtNLM"/>
    </source>
</evidence>
<proteinExistence type="predicted"/>
<evidence type="ECO:0000313" key="2">
    <source>
        <dbReference type="EMBL" id="TDD62038.1"/>
    </source>
</evidence>
<dbReference type="AlphaFoldDB" id="A0A4R4ZSI4"/>
<keyword evidence="3" id="KW-1185">Reference proteome</keyword>
<dbReference type="InterPro" id="IPR025855">
    <property type="entry name" value="Replic_Relax"/>
</dbReference>
<dbReference type="Proteomes" id="UP000295124">
    <property type="component" value="Unassembled WGS sequence"/>
</dbReference>
<dbReference type="EMBL" id="SMKX01000009">
    <property type="protein sequence ID" value="TDD62038.1"/>
    <property type="molecule type" value="Genomic_DNA"/>
</dbReference>
<dbReference type="RefSeq" id="WP_132165966.1">
    <property type="nucleotide sequence ID" value="NZ_SMKX01000009.1"/>
</dbReference>
<dbReference type="OrthoDB" id="4146863at2"/>
<name>A0A4R4ZSI4_9ACTN</name>